<dbReference type="Gene3D" id="2.130.10.10">
    <property type="entry name" value="YVTN repeat-like/Quinoprotein amine dehydrogenase"/>
    <property type="match status" value="1"/>
</dbReference>
<gene>
    <name evidence="1" type="ORF">TRFO_26450</name>
</gene>
<dbReference type="AlphaFoldDB" id="A0A1J4K4J3"/>
<dbReference type="RefSeq" id="XP_068358904.1">
    <property type="nucleotide sequence ID" value="XM_068504955.1"/>
</dbReference>
<sequence length="376" mass="41712">MNVNDSPEMSLIYPSPLSVCFHCWEDQCCPLLRFSCFVSIKWNNYYSEKSRAWSDSFISSVLFAGTNSGTIVVYKIYAQNGANPSIKPLSLIFGHRSKITSLVPCDPFIYRSCVASLSTDGTLSLISVEDLTIIKNIEALFSENSHDLAPHESNNRLMLASQAFGTVEVADISNNSLVLRISGFSSVISSIENHGTLHAVSCADGSIGVFSINPSGSECIYHIKQRDKPFSHSILSPKLSYLLVMTSDEWSLYDSDELLFSEKIQSPDDCFISAKWVDEYMFYITTLSGRVEVWKTDSENETQIFDRMKTFPGVFYASSLAENKAIEPLIIQDLPTDTKKIHSLPLLTFAVDSPADCFSNAVTVTPEGFVISSPRP</sequence>
<dbReference type="SUPFAM" id="SSF50978">
    <property type="entry name" value="WD40 repeat-like"/>
    <property type="match status" value="1"/>
</dbReference>
<dbReference type="Proteomes" id="UP000179807">
    <property type="component" value="Unassembled WGS sequence"/>
</dbReference>
<protein>
    <submittedName>
        <fullName evidence="1">Uncharacterized protein</fullName>
    </submittedName>
</protein>
<accession>A0A1J4K4J3</accession>
<reference evidence="1" key="1">
    <citation type="submission" date="2016-10" db="EMBL/GenBank/DDBJ databases">
        <authorList>
            <person name="Benchimol M."/>
            <person name="Almeida L.G."/>
            <person name="Vasconcelos A.T."/>
            <person name="Perreira-Neves A."/>
            <person name="Rosa I.A."/>
            <person name="Tasca T."/>
            <person name="Bogo M.R."/>
            <person name="de Souza W."/>
        </authorList>
    </citation>
    <scope>NUCLEOTIDE SEQUENCE [LARGE SCALE GENOMIC DNA]</scope>
    <source>
        <strain evidence="1">K</strain>
    </source>
</reference>
<keyword evidence="2" id="KW-1185">Reference proteome</keyword>
<dbReference type="InterPro" id="IPR036322">
    <property type="entry name" value="WD40_repeat_dom_sf"/>
</dbReference>
<proteinExistence type="predicted"/>
<evidence type="ECO:0000313" key="2">
    <source>
        <dbReference type="Proteomes" id="UP000179807"/>
    </source>
</evidence>
<evidence type="ECO:0000313" key="1">
    <source>
        <dbReference type="EMBL" id="OHT05768.1"/>
    </source>
</evidence>
<name>A0A1J4K4J3_9EUKA</name>
<dbReference type="GeneID" id="94839659"/>
<dbReference type="EMBL" id="MLAK01000747">
    <property type="protein sequence ID" value="OHT05768.1"/>
    <property type="molecule type" value="Genomic_DNA"/>
</dbReference>
<comment type="caution">
    <text evidence="1">The sequence shown here is derived from an EMBL/GenBank/DDBJ whole genome shotgun (WGS) entry which is preliminary data.</text>
</comment>
<dbReference type="InterPro" id="IPR015943">
    <property type="entry name" value="WD40/YVTN_repeat-like_dom_sf"/>
</dbReference>
<organism evidence="1 2">
    <name type="scientific">Tritrichomonas foetus</name>
    <dbReference type="NCBI Taxonomy" id="1144522"/>
    <lineage>
        <taxon>Eukaryota</taxon>
        <taxon>Metamonada</taxon>
        <taxon>Parabasalia</taxon>
        <taxon>Tritrichomonadida</taxon>
        <taxon>Tritrichomonadidae</taxon>
        <taxon>Tritrichomonas</taxon>
    </lineage>
</organism>
<dbReference type="VEuPathDB" id="TrichDB:TRFO_26450"/>